<dbReference type="Pfam" id="PF13377">
    <property type="entry name" value="Peripla_BP_3"/>
    <property type="match status" value="1"/>
</dbReference>
<keyword evidence="7" id="KW-1185">Reference proteome</keyword>
<dbReference type="AlphaFoldDB" id="A0A6B3LEV9"/>
<name>A0A6B3LEV9_9BACT</name>
<keyword evidence="2" id="KW-0238">DNA-binding</keyword>
<dbReference type="Gene3D" id="1.10.10.10">
    <property type="entry name" value="Winged helix-like DNA-binding domain superfamily/Winged helix DNA-binding domain"/>
    <property type="match status" value="1"/>
</dbReference>
<proteinExistence type="predicted"/>
<evidence type="ECO:0000256" key="1">
    <source>
        <dbReference type="ARBA" id="ARBA00023015"/>
    </source>
</evidence>
<dbReference type="InterPro" id="IPR028082">
    <property type="entry name" value="Peripla_BP_I"/>
</dbReference>
<dbReference type="Gene3D" id="3.40.50.2300">
    <property type="match status" value="2"/>
</dbReference>
<dbReference type="InterPro" id="IPR036388">
    <property type="entry name" value="WH-like_DNA-bd_sf"/>
</dbReference>
<evidence type="ECO:0000256" key="2">
    <source>
        <dbReference type="ARBA" id="ARBA00023125"/>
    </source>
</evidence>
<keyword evidence="3" id="KW-0804">Transcription</keyword>
<dbReference type="PANTHER" id="PTHR30146">
    <property type="entry name" value="LACI-RELATED TRANSCRIPTIONAL REPRESSOR"/>
    <property type="match status" value="1"/>
</dbReference>
<feature type="domain" description="HTH gntR-type" evidence="4">
    <location>
        <begin position="21"/>
        <end position="63"/>
    </location>
</feature>
<gene>
    <name evidence="6" type="ORF">G3M56_001105</name>
</gene>
<sequence>MPKGPIPVRTSLVTEALRVMKQRIADNEWPSHLPGERSLANTLHVGRDTIRMVLQELENDGWILPAQPGCRRMIAPDAARKQSSPEALRVGVLSPQPLEQLQQPMLLELDHIRGALAAKDGSMEFFSPRWHGLADPSAQLETLIAEARCSSWILLRSTEAIQRWFHDHKIRCIVRGSIHAGIQLPFLDVDWEATARHAAGRLWRLGHRRVALLVPTEPLLGIAAAKRGIQGFNEDGFEPIEVEEDGTAAGLCRAAEAALISPRPPSAFIATRPRQVATLLTWLGSHGIRVPGKISIISLADEQFLDHLVPAIDRYRTSPSSVARRVVRRVTSLTHTGNVQKHKGWIIPKPIPGGSTGPAK</sequence>
<dbReference type="KEGG" id="soa:G3M56_001105"/>
<dbReference type="RefSeq" id="WP_164365438.1">
    <property type="nucleotide sequence ID" value="NZ_CP066776.1"/>
</dbReference>
<dbReference type="Proteomes" id="UP000475117">
    <property type="component" value="Chromosome"/>
</dbReference>
<evidence type="ECO:0000313" key="6">
    <source>
        <dbReference type="EMBL" id="QQL45215.1"/>
    </source>
</evidence>
<dbReference type="Pfam" id="PF00392">
    <property type="entry name" value="GntR"/>
    <property type="match status" value="1"/>
</dbReference>
<dbReference type="SUPFAM" id="SSF46785">
    <property type="entry name" value="Winged helix' DNA-binding domain"/>
    <property type="match status" value="1"/>
</dbReference>
<dbReference type="GO" id="GO:0003700">
    <property type="term" value="F:DNA-binding transcription factor activity"/>
    <property type="evidence" value="ECO:0007669"/>
    <property type="project" value="InterPro"/>
</dbReference>
<evidence type="ECO:0000259" key="4">
    <source>
        <dbReference type="Pfam" id="PF00392"/>
    </source>
</evidence>
<dbReference type="PRINTS" id="PR00035">
    <property type="entry name" value="HTHGNTR"/>
</dbReference>
<dbReference type="SUPFAM" id="SSF53822">
    <property type="entry name" value="Periplasmic binding protein-like I"/>
    <property type="match status" value="1"/>
</dbReference>
<reference evidence="6 7" key="1">
    <citation type="submission" date="2020-12" db="EMBL/GenBank/DDBJ databases">
        <title>Sulforoseuscoccus oceanibium gen. nov., sp. nov., a representative of the phylum Verrucomicrobia with special cytoplasmic membrane, and proposal of Sulforoseuscoccusaceae fam. nov.</title>
        <authorList>
            <person name="Xi F."/>
        </authorList>
    </citation>
    <scope>NUCLEOTIDE SEQUENCE [LARGE SCALE GENOMIC DNA]</scope>
    <source>
        <strain evidence="6 7">T37</strain>
    </source>
</reference>
<dbReference type="InterPro" id="IPR046335">
    <property type="entry name" value="LacI/GalR-like_sensor"/>
</dbReference>
<dbReference type="EMBL" id="CP066776">
    <property type="protein sequence ID" value="QQL45215.1"/>
    <property type="molecule type" value="Genomic_DNA"/>
</dbReference>
<keyword evidence="1" id="KW-0805">Transcription regulation</keyword>
<accession>A0A6B3LEV9</accession>
<evidence type="ECO:0000256" key="3">
    <source>
        <dbReference type="ARBA" id="ARBA00023163"/>
    </source>
</evidence>
<dbReference type="InterPro" id="IPR036390">
    <property type="entry name" value="WH_DNA-bd_sf"/>
</dbReference>
<feature type="domain" description="Transcriptional regulator LacI/GalR-like sensor" evidence="5">
    <location>
        <begin position="200"/>
        <end position="356"/>
    </location>
</feature>
<evidence type="ECO:0000259" key="5">
    <source>
        <dbReference type="Pfam" id="PF13377"/>
    </source>
</evidence>
<dbReference type="GO" id="GO:0000976">
    <property type="term" value="F:transcription cis-regulatory region binding"/>
    <property type="evidence" value="ECO:0007669"/>
    <property type="project" value="TreeGrafter"/>
</dbReference>
<protein>
    <submittedName>
        <fullName evidence="6">Substrate-binding domain-containing protein</fullName>
    </submittedName>
</protein>
<organism evidence="6 7">
    <name type="scientific">Sulfuriroseicoccus oceanibius</name>
    <dbReference type="NCBI Taxonomy" id="2707525"/>
    <lineage>
        <taxon>Bacteria</taxon>
        <taxon>Pseudomonadati</taxon>
        <taxon>Verrucomicrobiota</taxon>
        <taxon>Verrucomicrobiia</taxon>
        <taxon>Verrucomicrobiales</taxon>
        <taxon>Verrucomicrobiaceae</taxon>
        <taxon>Sulfuriroseicoccus</taxon>
    </lineage>
</organism>
<dbReference type="PANTHER" id="PTHR30146:SF109">
    <property type="entry name" value="HTH-TYPE TRANSCRIPTIONAL REGULATOR GALS"/>
    <property type="match status" value="1"/>
</dbReference>
<evidence type="ECO:0000313" key="7">
    <source>
        <dbReference type="Proteomes" id="UP000475117"/>
    </source>
</evidence>
<dbReference type="InterPro" id="IPR000524">
    <property type="entry name" value="Tscrpt_reg_HTH_GntR"/>
</dbReference>